<comment type="caution">
    <text evidence="1">The sequence shown here is derived from an EMBL/GenBank/DDBJ whole genome shotgun (WGS) entry which is preliminary data.</text>
</comment>
<dbReference type="Proteomes" id="UP000033035">
    <property type="component" value="Unassembled WGS sequence"/>
</dbReference>
<dbReference type="Gene3D" id="3.20.20.80">
    <property type="entry name" value="Glycosidases"/>
    <property type="match status" value="1"/>
</dbReference>
<organism evidence="1 2">
    <name type="scientific">Parabacteroides gordonii MS-1 = DSM 23371</name>
    <dbReference type="NCBI Taxonomy" id="1203610"/>
    <lineage>
        <taxon>Bacteria</taxon>
        <taxon>Pseudomonadati</taxon>
        <taxon>Bacteroidota</taxon>
        <taxon>Bacteroidia</taxon>
        <taxon>Bacteroidales</taxon>
        <taxon>Tannerellaceae</taxon>
        <taxon>Parabacteroides</taxon>
    </lineage>
</organism>
<dbReference type="SUPFAM" id="SSF52317">
    <property type="entry name" value="Class I glutamine amidotransferase-like"/>
    <property type="match status" value="1"/>
</dbReference>
<protein>
    <recommendedName>
        <fullName evidence="3">Beta-galactosidase trimerisation domain-containing protein</fullName>
    </recommendedName>
</protein>
<dbReference type="STRING" id="1203610.HMPREF1536_01817"/>
<dbReference type="HOGENOM" id="CLU_408768_0_0_10"/>
<keyword evidence="2" id="KW-1185">Reference proteome</keyword>
<proteinExistence type="predicted"/>
<gene>
    <name evidence="1" type="ORF">HMPREF1536_01817</name>
</gene>
<evidence type="ECO:0000313" key="1">
    <source>
        <dbReference type="EMBL" id="KKB58008.1"/>
    </source>
</evidence>
<sequence>MKILNLIIKGNTLKLNIMKTKLFLFLSIFVLSSTEINLSAQTPSTIGPSENSGKTLRRSESFLGFHFDFHAGMDCHEIGKRLTEGMIDSLLILTKPDYIQVDCKGHAGYSSYPTQIGNQAPGFEKDILDIFRKVTRKHHVALYVHYSGVWDTRAMQLHPEWAIVHQDGSYDRDKAAYFGPYSDKLLIPQLKEIAAKDIDGAWIDGDCWSAIPDYSRYMQQFYTTETGKKAMPKKGEEGYEEFLELNRKAFRIYMKKYIDAIHQAYPEFQITSNWSYSSMMPEKIDTPVDFLSGDVAGRNGVYSAAWEARCLALQGKPWDLMSWGFNYNQGLPSSKSLVMLQQEAAEVIAMGGGFQTYYQQNRDGSLKTIYFDQMAELASWCRDRQTFCHHSKPIPQIALWYSTHAWKKAQSSLYTSEQSWRMAETLNMLLDGRQTVEVLMDHYLKEHINEYPLVVLPEWAEIGTEMKKIVLQYVENGGNLLISGVEASQAFANEIKVELTEYPQNSNVFLFADNESAALNTRWQKVIPSKEVVSFGVIKTCDDPNYGNESYPVATIAPYGKGKIAAIYCDLAEPYRSNRSSNVAAIFNSLVRTLHPEALATLEGNGRMHLVLAQKEDNWIVNIINIDGEHNNSQVSVYDTVLPTGSVELVMNTNRIIKKAVLQPEGKRLSIKKEKGKYIIPVPPVAIHSIVELSF</sequence>
<dbReference type="PATRIC" id="fig|1203610.3.peg.1867"/>
<reference evidence="1 2" key="1">
    <citation type="submission" date="2013-04" db="EMBL/GenBank/DDBJ databases">
        <title>The Genome Sequence of Parabacteroides gordonii DSM 23371.</title>
        <authorList>
            <consortium name="The Broad Institute Genomics Platform"/>
            <person name="Earl A."/>
            <person name="Ward D."/>
            <person name="Feldgarden M."/>
            <person name="Gevers D."/>
            <person name="Martens E."/>
            <person name="Sakamoto M."/>
            <person name="Benno Y."/>
            <person name="Suzuki N."/>
            <person name="Matsunaga N."/>
            <person name="Koshihara K."/>
            <person name="Seki M."/>
            <person name="Komiya H."/>
            <person name="Walker B."/>
            <person name="Young S."/>
            <person name="Zeng Q."/>
            <person name="Gargeya S."/>
            <person name="Fitzgerald M."/>
            <person name="Haas B."/>
            <person name="Abouelleil A."/>
            <person name="Allen A.W."/>
            <person name="Alvarado L."/>
            <person name="Arachchi H.M."/>
            <person name="Berlin A.M."/>
            <person name="Chapman S.B."/>
            <person name="Gainer-Dewar J."/>
            <person name="Goldberg J."/>
            <person name="Griggs A."/>
            <person name="Gujja S."/>
            <person name="Hansen M."/>
            <person name="Howarth C."/>
            <person name="Imamovic A."/>
            <person name="Ireland A."/>
            <person name="Larimer J."/>
            <person name="McCowan C."/>
            <person name="Murphy C."/>
            <person name="Pearson M."/>
            <person name="Poon T.W."/>
            <person name="Priest M."/>
            <person name="Roberts A."/>
            <person name="Saif S."/>
            <person name="Shea T."/>
            <person name="Sisk P."/>
            <person name="Sykes S."/>
            <person name="Wortman J."/>
            <person name="Nusbaum C."/>
            <person name="Birren B."/>
        </authorList>
    </citation>
    <scope>NUCLEOTIDE SEQUENCE [LARGE SCALE GENOMIC DNA]</scope>
    <source>
        <strain evidence="1 2">MS-1</strain>
    </source>
</reference>
<name>A0A0F5JJQ3_9BACT</name>
<dbReference type="SUPFAM" id="SSF51445">
    <property type="entry name" value="(Trans)glycosidases"/>
    <property type="match status" value="1"/>
</dbReference>
<dbReference type="InterPro" id="IPR017853">
    <property type="entry name" value="GH"/>
</dbReference>
<evidence type="ECO:0008006" key="3">
    <source>
        <dbReference type="Google" id="ProtNLM"/>
    </source>
</evidence>
<evidence type="ECO:0000313" key="2">
    <source>
        <dbReference type="Proteomes" id="UP000033035"/>
    </source>
</evidence>
<dbReference type="InterPro" id="IPR029062">
    <property type="entry name" value="Class_I_gatase-like"/>
</dbReference>
<dbReference type="EMBL" id="AQHW01000011">
    <property type="protein sequence ID" value="KKB58008.1"/>
    <property type="molecule type" value="Genomic_DNA"/>
</dbReference>
<dbReference type="AlphaFoldDB" id="A0A0F5JJQ3"/>
<dbReference type="Gene3D" id="3.40.50.880">
    <property type="match status" value="1"/>
</dbReference>
<accession>A0A0F5JJQ3</accession>